<dbReference type="InterPro" id="IPR015424">
    <property type="entry name" value="PyrdxlP-dep_Trfase"/>
</dbReference>
<comment type="similarity">
    <text evidence="1 3">Belongs to the class-III pyridoxal-phosphate-dependent aminotransferase family.</text>
</comment>
<evidence type="ECO:0000256" key="1">
    <source>
        <dbReference type="ARBA" id="ARBA00008954"/>
    </source>
</evidence>
<dbReference type="SUPFAM" id="SSF53383">
    <property type="entry name" value="PLP-dependent transferases"/>
    <property type="match status" value="1"/>
</dbReference>
<dbReference type="PANTHER" id="PTHR43094">
    <property type="entry name" value="AMINOTRANSFERASE"/>
    <property type="match status" value="1"/>
</dbReference>
<dbReference type="PANTHER" id="PTHR43094:SF1">
    <property type="entry name" value="AMINOTRANSFERASE CLASS-III"/>
    <property type="match status" value="1"/>
</dbReference>
<evidence type="ECO:0000256" key="3">
    <source>
        <dbReference type="RuleBase" id="RU003560"/>
    </source>
</evidence>
<dbReference type="Proteomes" id="UP000317691">
    <property type="component" value="Unassembled WGS sequence"/>
</dbReference>
<dbReference type="AlphaFoldDB" id="A0A538TLN8"/>
<evidence type="ECO:0000313" key="4">
    <source>
        <dbReference type="EMBL" id="TMQ64546.1"/>
    </source>
</evidence>
<dbReference type="GO" id="GO:0030170">
    <property type="term" value="F:pyridoxal phosphate binding"/>
    <property type="evidence" value="ECO:0007669"/>
    <property type="project" value="InterPro"/>
</dbReference>
<dbReference type="Gene3D" id="3.90.1150.10">
    <property type="entry name" value="Aspartate Aminotransferase, domain 1"/>
    <property type="match status" value="1"/>
</dbReference>
<reference evidence="4 5" key="1">
    <citation type="journal article" date="2019" name="Nat. Microbiol.">
        <title>Mediterranean grassland soil C-N compound turnover is dependent on rainfall and depth, and is mediated by genomically divergent microorganisms.</title>
        <authorList>
            <person name="Diamond S."/>
            <person name="Andeer P.F."/>
            <person name="Li Z."/>
            <person name="Crits-Christoph A."/>
            <person name="Burstein D."/>
            <person name="Anantharaman K."/>
            <person name="Lane K.R."/>
            <person name="Thomas B.C."/>
            <person name="Pan C."/>
            <person name="Northen T.R."/>
            <person name="Banfield J.F."/>
        </authorList>
    </citation>
    <scope>NUCLEOTIDE SEQUENCE [LARGE SCALE GENOMIC DNA]</scope>
    <source>
        <strain evidence="4">WS_9</strain>
    </source>
</reference>
<comment type="caution">
    <text evidence="4">The sequence shown here is derived from an EMBL/GenBank/DDBJ whole genome shotgun (WGS) entry which is preliminary data.</text>
</comment>
<protein>
    <submittedName>
        <fullName evidence="4">Aspartate aminotransferase family protein</fullName>
    </submittedName>
</protein>
<proteinExistence type="inferred from homology"/>
<evidence type="ECO:0000313" key="5">
    <source>
        <dbReference type="Proteomes" id="UP000317691"/>
    </source>
</evidence>
<keyword evidence="2 3" id="KW-0663">Pyridoxal phosphate</keyword>
<dbReference type="Gene3D" id="3.40.640.10">
    <property type="entry name" value="Type I PLP-dependent aspartate aminotransferase-like (Major domain)"/>
    <property type="match status" value="1"/>
</dbReference>
<accession>A0A538TLN8</accession>
<keyword evidence="4" id="KW-0032">Aminotransferase</keyword>
<dbReference type="GO" id="GO:0008483">
    <property type="term" value="F:transaminase activity"/>
    <property type="evidence" value="ECO:0007669"/>
    <property type="project" value="UniProtKB-KW"/>
</dbReference>
<dbReference type="CDD" id="cd00610">
    <property type="entry name" value="OAT_like"/>
    <property type="match status" value="1"/>
</dbReference>
<dbReference type="InterPro" id="IPR005814">
    <property type="entry name" value="Aminotrans_3"/>
</dbReference>
<dbReference type="InterPro" id="IPR015421">
    <property type="entry name" value="PyrdxlP-dep_Trfase_major"/>
</dbReference>
<name>A0A538TLN8_UNCEI</name>
<sequence length="429" mass="45824">MALPKTLSSNIEQIAAKRPVLRRAEGVHVVDSDGRRYLDATSGAFCVQLGYTRPDLVRTVSEAASRLPHARPSSFESEDGLAYQRELLVAVGAPYSRAILTCSGSEAVEVALKIAYRYQRAIGHPERKAIRHLPGHYHGATLGALGVTGLGARRGPYEGLVGALPAIQESGEAPVAEPAAAMILETIPAVGLGVPVPHLGFLSHIRAQCDEIGALWIADEVLTGFGRVGSLFAWQRLGERHAPNGAKPDSEARPDLIVFGKGAGAGFAPLAGVLMTDQIAQALDADGFTHHQTYGGNPIACAVGRRVLRAMVEEMIEASVRAAEPWLEDDLRQLQKSRSVRQARGLGYLWGVELMDDRRSGRPFPREQRIAERIAESCRDRGVLVHAGTGSVDGERGDFILIAPPLVAHRGDFKTIAETVSGAISSVAG</sequence>
<dbReference type="EMBL" id="VBOZ01000019">
    <property type="protein sequence ID" value="TMQ64546.1"/>
    <property type="molecule type" value="Genomic_DNA"/>
</dbReference>
<gene>
    <name evidence="4" type="ORF">E6K79_07500</name>
</gene>
<dbReference type="Pfam" id="PF00202">
    <property type="entry name" value="Aminotran_3"/>
    <property type="match status" value="1"/>
</dbReference>
<evidence type="ECO:0000256" key="2">
    <source>
        <dbReference type="ARBA" id="ARBA00022898"/>
    </source>
</evidence>
<keyword evidence="4" id="KW-0808">Transferase</keyword>
<dbReference type="InterPro" id="IPR015422">
    <property type="entry name" value="PyrdxlP-dep_Trfase_small"/>
</dbReference>
<organism evidence="4 5">
    <name type="scientific">Eiseniibacteriota bacterium</name>
    <dbReference type="NCBI Taxonomy" id="2212470"/>
    <lineage>
        <taxon>Bacteria</taxon>
        <taxon>Candidatus Eiseniibacteriota</taxon>
    </lineage>
</organism>